<protein>
    <submittedName>
        <fullName evidence="3">Activator of Hsp90 ATPase homolog 1-like protein</fullName>
    </submittedName>
</protein>
<proteinExistence type="inferred from homology"/>
<dbReference type="RefSeq" id="WP_092102004.1">
    <property type="nucleotide sequence ID" value="NZ_LT629739.1"/>
</dbReference>
<evidence type="ECO:0000313" key="3">
    <source>
        <dbReference type="EMBL" id="SDR71505.1"/>
    </source>
</evidence>
<dbReference type="Gene3D" id="3.30.530.20">
    <property type="match status" value="1"/>
</dbReference>
<dbReference type="Pfam" id="PF08327">
    <property type="entry name" value="AHSA1"/>
    <property type="match status" value="1"/>
</dbReference>
<keyword evidence="4" id="KW-1185">Reference proteome</keyword>
<dbReference type="EMBL" id="LT629739">
    <property type="protein sequence ID" value="SDR71505.1"/>
    <property type="molecule type" value="Genomic_DNA"/>
</dbReference>
<dbReference type="InterPro" id="IPR013538">
    <property type="entry name" value="ASHA1/2-like_C"/>
</dbReference>
<name>A0A1H1LBT7_BRESA</name>
<feature type="domain" description="Activator of Hsp90 ATPase homologue 1/2-like C-terminal" evidence="2">
    <location>
        <begin position="19"/>
        <end position="137"/>
    </location>
</feature>
<sequence length="164" mass="18244">MAEAAKYPNEHIIATRTIDAPAHTIFTVLADPARHRDTEPTDWVQGAIDPTPITATGQIFSMNMRFDEASGDYRIDITVTTFEPDHAIAWDPGQADESGHVAPGGWRWRYALDEKDTGTEVKLTYDWSRTTQEIRDAFGGFPVVSPDYLDQSLQALEQTATDST</sequence>
<dbReference type="AlphaFoldDB" id="A0A1H1LBT7"/>
<accession>A0A1H1LBT7</accession>
<reference evidence="3" key="1">
    <citation type="submission" date="2016-10" db="EMBL/GenBank/DDBJ databases">
        <authorList>
            <person name="Varghese N."/>
            <person name="Submissions S."/>
        </authorList>
    </citation>
    <scope>NUCLEOTIDE SEQUENCE [LARGE SCALE GENOMIC DNA]</scope>
    <source>
        <strain evidence="3">DSM 22082</strain>
    </source>
</reference>
<gene>
    <name evidence="3" type="ORF">SAMN04489751_0185</name>
</gene>
<dbReference type="STRING" id="629680.SAMN04489751_0185"/>
<dbReference type="InterPro" id="IPR023393">
    <property type="entry name" value="START-like_dom_sf"/>
</dbReference>
<organism evidence="3 4">
    <name type="scientific">Brevibacterium sandarakinum</name>
    <dbReference type="NCBI Taxonomy" id="629680"/>
    <lineage>
        <taxon>Bacteria</taxon>
        <taxon>Bacillati</taxon>
        <taxon>Actinomycetota</taxon>
        <taxon>Actinomycetes</taxon>
        <taxon>Micrococcales</taxon>
        <taxon>Brevibacteriaceae</taxon>
        <taxon>Brevibacterium</taxon>
    </lineage>
</organism>
<evidence type="ECO:0000259" key="2">
    <source>
        <dbReference type="Pfam" id="PF08327"/>
    </source>
</evidence>
<evidence type="ECO:0000313" key="4">
    <source>
        <dbReference type="Proteomes" id="UP000199700"/>
    </source>
</evidence>
<comment type="similarity">
    <text evidence="1">Belongs to the AHA1 family.</text>
</comment>
<dbReference type="SUPFAM" id="SSF55961">
    <property type="entry name" value="Bet v1-like"/>
    <property type="match status" value="1"/>
</dbReference>
<dbReference type="Proteomes" id="UP000199700">
    <property type="component" value="Chromosome"/>
</dbReference>
<dbReference type="OrthoDB" id="6624781at2"/>
<evidence type="ECO:0000256" key="1">
    <source>
        <dbReference type="ARBA" id="ARBA00006817"/>
    </source>
</evidence>